<feature type="transmembrane region" description="Helical" evidence="4">
    <location>
        <begin position="140"/>
        <end position="161"/>
    </location>
</feature>
<comment type="similarity">
    <text evidence="2">Belongs to the methyl-accepting chemotaxis (MCP) protein family.</text>
</comment>
<keyword evidence="8" id="KW-1185">Reference proteome</keyword>
<dbReference type="RefSeq" id="WP_183624254.1">
    <property type="nucleotide sequence ID" value="NZ_JACIDX010000005.1"/>
</dbReference>
<keyword evidence="4" id="KW-1133">Transmembrane helix</keyword>
<dbReference type="GO" id="GO:0004888">
    <property type="term" value="F:transmembrane signaling receptor activity"/>
    <property type="evidence" value="ECO:0007669"/>
    <property type="project" value="InterPro"/>
</dbReference>
<gene>
    <name evidence="7" type="ORF">GGR38_001563</name>
</gene>
<keyword evidence="4" id="KW-0812">Transmembrane</keyword>
<dbReference type="PROSITE" id="PS50885">
    <property type="entry name" value="HAMP"/>
    <property type="match status" value="1"/>
</dbReference>
<dbReference type="InterPro" id="IPR004089">
    <property type="entry name" value="MCPsignal_dom"/>
</dbReference>
<dbReference type="SUPFAM" id="SSF58104">
    <property type="entry name" value="Methyl-accepting chemotaxis protein (MCP) signaling domain"/>
    <property type="match status" value="1"/>
</dbReference>
<dbReference type="PANTHER" id="PTHR43531:SF11">
    <property type="entry name" value="METHYL-ACCEPTING CHEMOTAXIS PROTEIN 3"/>
    <property type="match status" value="1"/>
</dbReference>
<feature type="transmembrane region" description="Helical" evidence="4">
    <location>
        <begin position="62"/>
        <end position="83"/>
    </location>
</feature>
<evidence type="ECO:0000256" key="2">
    <source>
        <dbReference type="ARBA" id="ARBA00029447"/>
    </source>
</evidence>
<evidence type="ECO:0000256" key="4">
    <source>
        <dbReference type="SAM" id="Phobius"/>
    </source>
</evidence>
<feature type="domain" description="Methyl-accepting transducer" evidence="5">
    <location>
        <begin position="251"/>
        <end position="480"/>
    </location>
</feature>
<dbReference type="GO" id="GO:0016020">
    <property type="term" value="C:membrane"/>
    <property type="evidence" value="ECO:0007669"/>
    <property type="project" value="InterPro"/>
</dbReference>
<dbReference type="GO" id="GO:0007165">
    <property type="term" value="P:signal transduction"/>
    <property type="evidence" value="ECO:0007669"/>
    <property type="project" value="UniProtKB-KW"/>
</dbReference>
<dbReference type="Pfam" id="PF00015">
    <property type="entry name" value="MCPsignal"/>
    <property type="match status" value="1"/>
</dbReference>
<accession>A0A7W6G5F3</accession>
<feature type="transmembrane region" description="Helical" evidence="4">
    <location>
        <begin position="111"/>
        <end position="134"/>
    </location>
</feature>
<feature type="transmembrane region" description="Helical" evidence="4">
    <location>
        <begin position="12"/>
        <end position="31"/>
    </location>
</feature>
<dbReference type="SMART" id="SM00283">
    <property type="entry name" value="MA"/>
    <property type="match status" value="1"/>
</dbReference>
<evidence type="ECO:0000259" key="6">
    <source>
        <dbReference type="PROSITE" id="PS50885"/>
    </source>
</evidence>
<dbReference type="Gene3D" id="1.10.287.950">
    <property type="entry name" value="Methyl-accepting chemotaxis protein"/>
    <property type="match status" value="1"/>
</dbReference>
<keyword evidence="4" id="KW-0472">Membrane</keyword>
<organism evidence="7 8">
    <name type="scientific">Novosphingobium sediminicola</name>
    <dbReference type="NCBI Taxonomy" id="563162"/>
    <lineage>
        <taxon>Bacteria</taxon>
        <taxon>Pseudomonadati</taxon>
        <taxon>Pseudomonadota</taxon>
        <taxon>Alphaproteobacteria</taxon>
        <taxon>Sphingomonadales</taxon>
        <taxon>Sphingomonadaceae</taxon>
        <taxon>Novosphingobium</taxon>
    </lineage>
</organism>
<dbReference type="PANTHER" id="PTHR43531">
    <property type="entry name" value="PROTEIN ICFG"/>
    <property type="match status" value="1"/>
</dbReference>
<keyword evidence="3" id="KW-0807">Transducer</keyword>
<reference evidence="7 8" key="1">
    <citation type="submission" date="2020-08" db="EMBL/GenBank/DDBJ databases">
        <title>Genomic Encyclopedia of Type Strains, Phase IV (KMG-IV): sequencing the most valuable type-strain genomes for metagenomic binning, comparative biology and taxonomic classification.</title>
        <authorList>
            <person name="Goeker M."/>
        </authorList>
    </citation>
    <scope>NUCLEOTIDE SEQUENCE [LARGE SCALE GENOMIC DNA]</scope>
    <source>
        <strain evidence="7 8">DSM 27057</strain>
    </source>
</reference>
<dbReference type="InterPro" id="IPR004090">
    <property type="entry name" value="Chemotax_Me-accpt_rcpt"/>
</dbReference>
<evidence type="ECO:0000313" key="7">
    <source>
        <dbReference type="EMBL" id="MBB3954624.1"/>
    </source>
</evidence>
<evidence type="ECO:0000313" key="8">
    <source>
        <dbReference type="Proteomes" id="UP000548867"/>
    </source>
</evidence>
<name>A0A7W6G5F3_9SPHN</name>
<evidence type="ECO:0000256" key="1">
    <source>
        <dbReference type="ARBA" id="ARBA00022500"/>
    </source>
</evidence>
<dbReference type="InterPro" id="IPR051310">
    <property type="entry name" value="MCP_chemotaxis"/>
</dbReference>
<dbReference type="GO" id="GO:0006935">
    <property type="term" value="P:chemotaxis"/>
    <property type="evidence" value="ECO:0007669"/>
    <property type="project" value="UniProtKB-KW"/>
</dbReference>
<keyword evidence="1" id="KW-0145">Chemotaxis</keyword>
<dbReference type="CDD" id="cd11386">
    <property type="entry name" value="MCP_signal"/>
    <property type="match status" value="1"/>
</dbReference>
<dbReference type="PROSITE" id="PS50111">
    <property type="entry name" value="CHEMOTAXIS_TRANSDUC_2"/>
    <property type="match status" value="1"/>
</dbReference>
<comment type="caution">
    <text evidence="7">The sequence shown here is derived from an EMBL/GenBank/DDBJ whole genome shotgun (WGS) entry which is preliminary data.</text>
</comment>
<feature type="transmembrane region" description="Helical" evidence="4">
    <location>
        <begin position="37"/>
        <end position="55"/>
    </location>
</feature>
<dbReference type="AlphaFoldDB" id="A0A7W6G5F3"/>
<evidence type="ECO:0000256" key="3">
    <source>
        <dbReference type="PROSITE-ProRule" id="PRU00284"/>
    </source>
</evidence>
<dbReference type="Proteomes" id="UP000548867">
    <property type="component" value="Unassembled WGS sequence"/>
</dbReference>
<sequence length="510" mass="53994">MHEIINLRHLGMKALVGVCWLITILVLIGSMIAGSGFTPVLLALGLVAVPTLLMMSGKDDAVARIAMGATLPLFSAVLLYQWSGATWQVDLHMTFFALIAMLPVLVDWRPIIAATVVTALHHLLLSYIAPSLVFGATGDFFRVVLHAVILLVETGVLIALVQKLSQVMIQQEAAQEEKERITLAAERERESVEAERREVVEEIGAAMQALARGDLAHRLNRRFPTQFEELREDFNRSVGDLAALVSQVSRASSVIQAGSAEIRTASNDLAMRTEQQAARVEQAGSTMQRLVEAARDTAQSAASVNAALDQAQQSANDGQHVVSRAMATMELVEKSAQEIRQIITLIDGIAFQTNLLALNAGVEAARAGDAGKGFAVVANEVRALAQRSADAANGIKQLIDTSTHQVSEGVAQVLQTGEALQGIIGQIGQIAQAVGAIADAAHSNAEDLSQVGDTFRILDQSTQQNAAMVEESNAALQALSGETNVLINAVGRFSGEGSGGHSGGRLGLAA</sequence>
<evidence type="ECO:0000259" key="5">
    <source>
        <dbReference type="PROSITE" id="PS50111"/>
    </source>
</evidence>
<dbReference type="InterPro" id="IPR003660">
    <property type="entry name" value="HAMP_dom"/>
</dbReference>
<proteinExistence type="inferred from homology"/>
<protein>
    <submittedName>
        <fullName evidence="7">Methyl-accepting chemotaxis protein</fullName>
    </submittedName>
</protein>
<dbReference type="PRINTS" id="PR00260">
    <property type="entry name" value="CHEMTRNSDUCR"/>
</dbReference>
<dbReference type="EMBL" id="JACIDX010000005">
    <property type="protein sequence ID" value="MBB3954624.1"/>
    <property type="molecule type" value="Genomic_DNA"/>
</dbReference>
<feature type="domain" description="HAMP" evidence="6">
    <location>
        <begin position="200"/>
        <end position="246"/>
    </location>
</feature>